<proteinExistence type="predicted"/>
<accession>A0ABT4BFX4</accession>
<evidence type="ECO:0000313" key="3">
    <source>
        <dbReference type="Proteomes" id="UP001151002"/>
    </source>
</evidence>
<evidence type="ECO:0000313" key="2">
    <source>
        <dbReference type="EMBL" id="MCY1145414.1"/>
    </source>
</evidence>
<keyword evidence="3" id="KW-1185">Reference proteome</keyword>
<sequence length="71" mass="7945">MNKRLWLRRVVLGLACLPLAAVSVLHTMGRTDDFGVLGEWYVMLPLTLAGVLAWTLVEKAWTKVDEAQHPS</sequence>
<dbReference type="Proteomes" id="UP001151002">
    <property type="component" value="Unassembled WGS sequence"/>
</dbReference>
<protein>
    <submittedName>
        <fullName evidence="2">Uncharacterized protein</fullName>
    </submittedName>
</protein>
<feature type="transmembrane region" description="Helical" evidence="1">
    <location>
        <begin position="40"/>
        <end position="57"/>
    </location>
</feature>
<gene>
    <name evidence="2" type="ORF">OWR29_46060</name>
</gene>
<keyword evidence="1" id="KW-0812">Transmembrane</keyword>
<evidence type="ECO:0000256" key="1">
    <source>
        <dbReference type="SAM" id="Phobius"/>
    </source>
</evidence>
<organism evidence="2 3">
    <name type="scientific">Paractinoplanes pyxinae</name>
    <dbReference type="NCBI Taxonomy" id="2997416"/>
    <lineage>
        <taxon>Bacteria</taxon>
        <taxon>Bacillati</taxon>
        <taxon>Actinomycetota</taxon>
        <taxon>Actinomycetes</taxon>
        <taxon>Micromonosporales</taxon>
        <taxon>Micromonosporaceae</taxon>
        <taxon>Paractinoplanes</taxon>
    </lineage>
</organism>
<reference evidence="2" key="1">
    <citation type="submission" date="2022-11" db="EMBL/GenBank/DDBJ databases">
        <authorList>
            <person name="Somphong A."/>
            <person name="Phongsopitanun W."/>
        </authorList>
    </citation>
    <scope>NUCLEOTIDE SEQUENCE</scope>
    <source>
        <strain evidence="2">Pm04-4</strain>
    </source>
</reference>
<dbReference type="EMBL" id="JAPNTZ010000026">
    <property type="protein sequence ID" value="MCY1145414.1"/>
    <property type="molecule type" value="Genomic_DNA"/>
</dbReference>
<keyword evidence="1" id="KW-0472">Membrane</keyword>
<comment type="caution">
    <text evidence="2">The sequence shown here is derived from an EMBL/GenBank/DDBJ whole genome shotgun (WGS) entry which is preliminary data.</text>
</comment>
<name>A0ABT4BFX4_9ACTN</name>
<keyword evidence="1" id="KW-1133">Transmembrane helix</keyword>
<dbReference type="RefSeq" id="WP_267570034.1">
    <property type="nucleotide sequence ID" value="NZ_JAPNTZ010000026.1"/>
</dbReference>